<evidence type="ECO:0000313" key="4">
    <source>
        <dbReference type="EMBL" id="CDP08108.1"/>
    </source>
</evidence>
<keyword evidence="1" id="KW-0433">Leucine-rich repeat</keyword>
<feature type="domain" description="NB-ARC" evidence="3">
    <location>
        <begin position="2"/>
        <end position="75"/>
    </location>
</feature>
<keyword evidence="2" id="KW-0611">Plant defense</keyword>
<evidence type="ECO:0000256" key="1">
    <source>
        <dbReference type="ARBA" id="ARBA00022614"/>
    </source>
</evidence>
<dbReference type="InParanoid" id="A0A068UKG6"/>
<dbReference type="Gramene" id="CDP08108">
    <property type="protein sequence ID" value="CDP08108"/>
    <property type="gene ID" value="GSCOC_T00026834001"/>
</dbReference>
<dbReference type="GO" id="GO:0006952">
    <property type="term" value="P:defense response"/>
    <property type="evidence" value="ECO:0007669"/>
    <property type="project" value="UniProtKB-KW"/>
</dbReference>
<evidence type="ECO:0000256" key="2">
    <source>
        <dbReference type="ARBA" id="ARBA00022821"/>
    </source>
</evidence>
<proteinExistence type="predicted"/>
<dbReference type="EMBL" id="HG739114">
    <property type="protein sequence ID" value="CDP08108.1"/>
    <property type="molecule type" value="Genomic_DNA"/>
</dbReference>
<name>A0A068UKG6_COFCA</name>
<dbReference type="Gene3D" id="1.10.8.430">
    <property type="entry name" value="Helical domain of apoptotic protease-activating factors"/>
    <property type="match status" value="1"/>
</dbReference>
<protein>
    <recommendedName>
        <fullName evidence="3">NB-ARC domain-containing protein</fullName>
    </recommendedName>
</protein>
<dbReference type="InterPro" id="IPR027417">
    <property type="entry name" value="P-loop_NTPase"/>
</dbReference>
<dbReference type="PANTHER" id="PTHR36766">
    <property type="entry name" value="PLANT BROAD-SPECTRUM MILDEW RESISTANCE PROTEIN RPW8"/>
    <property type="match status" value="1"/>
</dbReference>
<dbReference type="InterPro" id="IPR042197">
    <property type="entry name" value="Apaf_helical"/>
</dbReference>
<accession>A0A068UKG6</accession>
<dbReference type="InterPro" id="IPR002182">
    <property type="entry name" value="NB-ARC"/>
</dbReference>
<reference evidence="5" key="1">
    <citation type="journal article" date="2014" name="Science">
        <title>The coffee genome provides insight into the convergent evolution of caffeine biosynthesis.</title>
        <authorList>
            <person name="Denoeud F."/>
            <person name="Carretero-Paulet L."/>
            <person name="Dereeper A."/>
            <person name="Droc G."/>
            <person name="Guyot R."/>
            <person name="Pietrella M."/>
            <person name="Zheng C."/>
            <person name="Alberti A."/>
            <person name="Anthony F."/>
            <person name="Aprea G."/>
            <person name="Aury J.M."/>
            <person name="Bento P."/>
            <person name="Bernard M."/>
            <person name="Bocs S."/>
            <person name="Campa C."/>
            <person name="Cenci A."/>
            <person name="Combes M.C."/>
            <person name="Crouzillat D."/>
            <person name="Da Silva C."/>
            <person name="Daddiego L."/>
            <person name="De Bellis F."/>
            <person name="Dussert S."/>
            <person name="Garsmeur O."/>
            <person name="Gayraud T."/>
            <person name="Guignon V."/>
            <person name="Jahn K."/>
            <person name="Jamilloux V."/>
            <person name="Joet T."/>
            <person name="Labadie K."/>
            <person name="Lan T."/>
            <person name="Leclercq J."/>
            <person name="Lepelley M."/>
            <person name="Leroy T."/>
            <person name="Li L.T."/>
            <person name="Librado P."/>
            <person name="Lopez L."/>
            <person name="Munoz A."/>
            <person name="Noel B."/>
            <person name="Pallavicini A."/>
            <person name="Perrotta G."/>
            <person name="Poncet V."/>
            <person name="Pot D."/>
            <person name="Priyono X."/>
            <person name="Rigoreau M."/>
            <person name="Rouard M."/>
            <person name="Rozas J."/>
            <person name="Tranchant-Dubreuil C."/>
            <person name="VanBuren R."/>
            <person name="Zhang Q."/>
            <person name="Andrade A.C."/>
            <person name="Argout X."/>
            <person name="Bertrand B."/>
            <person name="de Kochko A."/>
            <person name="Graziosi G."/>
            <person name="Henry R.J."/>
            <person name="Jayarama X."/>
            <person name="Ming R."/>
            <person name="Nagai C."/>
            <person name="Rounsley S."/>
            <person name="Sankoff D."/>
            <person name="Giuliano G."/>
            <person name="Albert V.A."/>
            <person name="Wincker P."/>
            <person name="Lashermes P."/>
        </authorList>
    </citation>
    <scope>NUCLEOTIDE SEQUENCE [LARGE SCALE GENOMIC DNA]</scope>
    <source>
        <strain evidence="5">cv. DH200-94</strain>
    </source>
</reference>
<dbReference type="AlphaFoldDB" id="A0A068UKG6"/>
<sequence>MILLVLDDVWNEDTEIWDRMRKCWREIGGLRGSRILVTMVQRLESCFNMQAPSIYQLSILSKDDSWKLFEKIAFSHGGGVVKTPELIDIGRKIVAKCGRVPLAVKAIGGLMYAKKHEREWSKIENSKTWVTMEEAGSRVKSAIKLTYDHLPSLSLKQCLLGCHRRSGKYDRTLDGTGIT</sequence>
<evidence type="ECO:0000259" key="3">
    <source>
        <dbReference type="Pfam" id="PF00931"/>
    </source>
</evidence>
<evidence type="ECO:0000313" key="5">
    <source>
        <dbReference type="Proteomes" id="UP000295252"/>
    </source>
</evidence>
<dbReference type="STRING" id="49390.A0A068UKG6"/>
<dbReference type="SUPFAM" id="SSF52540">
    <property type="entry name" value="P-loop containing nucleoside triphosphate hydrolases"/>
    <property type="match status" value="1"/>
</dbReference>
<dbReference type="Proteomes" id="UP000295252">
    <property type="component" value="Chromosome V"/>
</dbReference>
<organism evidence="4 5">
    <name type="scientific">Coffea canephora</name>
    <name type="common">Robusta coffee</name>
    <dbReference type="NCBI Taxonomy" id="49390"/>
    <lineage>
        <taxon>Eukaryota</taxon>
        <taxon>Viridiplantae</taxon>
        <taxon>Streptophyta</taxon>
        <taxon>Embryophyta</taxon>
        <taxon>Tracheophyta</taxon>
        <taxon>Spermatophyta</taxon>
        <taxon>Magnoliopsida</taxon>
        <taxon>eudicotyledons</taxon>
        <taxon>Gunneridae</taxon>
        <taxon>Pentapetalae</taxon>
        <taxon>asterids</taxon>
        <taxon>lamiids</taxon>
        <taxon>Gentianales</taxon>
        <taxon>Rubiaceae</taxon>
        <taxon>Ixoroideae</taxon>
        <taxon>Gardenieae complex</taxon>
        <taxon>Bertiereae - Coffeeae clade</taxon>
        <taxon>Coffeeae</taxon>
        <taxon>Coffea</taxon>
    </lineage>
</organism>
<dbReference type="Pfam" id="PF00931">
    <property type="entry name" value="NB-ARC"/>
    <property type="match status" value="1"/>
</dbReference>
<keyword evidence="5" id="KW-1185">Reference proteome</keyword>
<gene>
    <name evidence="4" type="ORF">GSCOC_T00026834001</name>
</gene>
<dbReference type="PhylomeDB" id="A0A068UKG6"/>
<dbReference type="PANTHER" id="PTHR36766:SF40">
    <property type="entry name" value="DISEASE RESISTANCE PROTEIN RGA3"/>
    <property type="match status" value="1"/>
</dbReference>
<dbReference type="GO" id="GO:0043531">
    <property type="term" value="F:ADP binding"/>
    <property type="evidence" value="ECO:0007669"/>
    <property type="project" value="InterPro"/>
</dbReference>
<dbReference type="OMA" id="APNSNEW"/>